<keyword evidence="2" id="KW-1185">Reference proteome</keyword>
<dbReference type="EMBL" id="CM037012">
    <property type="protein sequence ID" value="KAH7690240.1"/>
    <property type="molecule type" value="Genomic_DNA"/>
</dbReference>
<reference evidence="2" key="1">
    <citation type="journal article" date="2022" name="Nat. Commun.">
        <title>Chromosome evolution and the genetic basis of agronomically important traits in greater yam.</title>
        <authorList>
            <person name="Bredeson J.V."/>
            <person name="Lyons J.B."/>
            <person name="Oniyinde I.O."/>
            <person name="Okereke N.R."/>
            <person name="Kolade O."/>
            <person name="Nnabue I."/>
            <person name="Nwadili C.O."/>
            <person name="Hribova E."/>
            <person name="Parker M."/>
            <person name="Nwogha J."/>
            <person name="Shu S."/>
            <person name="Carlson J."/>
            <person name="Kariba R."/>
            <person name="Muthemba S."/>
            <person name="Knop K."/>
            <person name="Barton G.J."/>
            <person name="Sherwood A.V."/>
            <person name="Lopez-Montes A."/>
            <person name="Asiedu R."/>
            <person name="Jamnadass R."/>
            <person name="Muchugi A."/>
            <person name="Goodstein D."/>
            <person name="Egesi C.N."/>
            <person name="Featherston J."/>
            <person name="Asfaw A."/>
            <person name="Simpson G.G."/>
            <person name="Dolezel J."/>
            <person name="Hendre P.S."/>
            <person name="Van Deynze A."/>
            <person name="Kumar P.L."/>
            <person name="Obidiegwu J.E."/>
            <person name="Bhattacharjee R."/>
            <person name="Rokhsar D.S."/>
        </authorList>
    </citation>
    <scope>NUCLEOTIDE SEQUENCE [LARGE SCALE GENOMIC DNA]</scope>
    <source>
        <strain evidence="2">cv. TDa95/00328</strain>
    </source>
</reference>
<accession>A0ACB7WP24</accession>
<keyword evidence="1" id="KW-0378">Hydrolase</keyword>
<name>A0ACB7WP24_DIOAL</name>
<comment type="caution">
    <text evidence="1">The sequence shown here is derived from an EMBL/GenBank/DDBJ whole genome shotgun (WGS) entry which is preliminary data.</text>
</comment>
<organism evidence="1 2">
    <name type="scientific">Dioscorea alata</name>
    <name type="common">Purple yam</name>
    <dbReference type="NCBI Taxonomy" id="55571"/>
    <lineage>
        <taxon>Eukaryota</taxon>
        <taxon>Viridiplantae</taxon>
        <taxon>Streptophyta</taxon>
        <taxon>Embryophyta</taxon>
        <taxon>Tracheophyta</taxon>
        <taxon>Spermatophyta</taxon>
        <taxon>Magnoliopsida</taxon>
        <taxon>Liliopsida</taxon>
        <taxon>Dioscoreales</taxon>
        <taxon>Dioscoreaceae</taxon>
        <taxon>Dioscorea</taxon>
    </lineage>
</organism>
<evidence type="ECO:0000313" key="1">
    <source>
        <dbReference type="EMBL" id="KAH7690240.1"/>
    </source>
</evidence>
<dbReference type="EC" id="3.1.11.2" evidence="1"/>
<sequence length="103" mass="11653">MNIVSWNVRGLERSAKQFLVKDFLALHFADLCCLQEYKLEEIQLSTWKEIGGVKLDQFNFLLARGSASGIILGWNPQATSGRLTKMGEFSILVDFCSNLDGFY</sequence>
<protein>
    <submittedName>
        <fullName evidence="1">Exodeoxyribonuclease III protein</fullName>
        <ecNumber evidence="1">3.1.11.2</ecNumber>
    </submittedName>
</protein>
<gene>
    <name evidence="1" type="ORF">IHE45_02G034200</name>
</gene>
<dbReference type="Proteomes" id="UP000827976">
    <property type="component" value="Chromosome 2"/>
</dbReference>
<evidence type="ECO:0000313" key="2">
    <source>
        <dbReference type="Proteomes" id="UP000827976"/>
    </source>
</evidence>
<proteinExistence type="predicted"/>